<dbReference type="RefSeq" id="WP_024979474.1">
    <property type="nucleotide sequence ID" value="NZ_CP016024.1"/>
</dbReference>
<sequence>MKLKDLTRLRFFDESRDVGDGPNWAKWLFIVAAAISYSSITLGLIGVAFGKDPRPLLALMVVSQAVVAGASFHLGMPGRAWNGLVLAAAFAGVLCLMTRFA</sequence>
<keyword evidence="3" id="KW-1185">Reference proteome</keyword>
<geneLocation type="plasmid" evidence="3">
    <name>pri-1</name>
</geneLocation>
<keyword evidence="2" id="KW-0614">Plasmid</keyword>
<protein>
    <submittedName>
        <fullName evidence="2">Uncharacterized protein</fullName>
    </submittedName>
</protein>
<gene>
    <name evidence="2" type="ORF">A9Y76_27055</name>
</gene>
<dbReference type="EMBL" id="CP016024">
    <property type="protein sequence ID" value="ANJ76270.1"/>
    <property type="molecule type" value="Genomic_DNA"/>
</dbReference>
<evidence type="ECO:0000313" key="3">
    <source>
        <dbReference type="Proteomes" id="UP000078572"/>
    </source>
</evidence>
<dbReference type="Proteomes" id="UP000078572">
    <property type="component" value="Plasmid pRI-1"/>
</dbReference>
<feature type="transmembrane region" description="Helical" evidence="1">
    <location>
        <begin position="80"/>
        <end position="100"/>
    </location>
</feature>
<keyword evidence="1" id="KW-0472">Membrane</keyword>
<evidence type="ECO:0000256" key="1">
    <source>
        <dbReference type="SAM" id="Phobius"/>
    </source>
</evidence>
<dbReference type="AlphaFoldDB" id="A0A192A710"/>
<dbReference type="GeneID" id="61529704"/>
<dbReference type="OrthoDB" id="9907145at2"/>
<name>A0A192A710_9RALS</name>
<accession>A0A192A710</accession>
<evidence type="ECO:0000313" key="2">
    <source>
        <dbReference type="EMBL" id="ANJ76270.1"/>
    </source>
</evidence>
<organism evidence="2 3">
    <name type="scientific">Ralstonia insidiosa</name>
    <dbReference type="NCBI Taxonomy" id="190721"/>
    <lineage>
        <taxon>Bacteria</taxon>
        <taxon>Pseudomonadati</taxon>
        <taxon>Pseudomonadota</taxon>
        <taxon>Betaproteobacteria</taxon>
        <taxon>Burkholderiales</taxon>
        <taxon>Burkholderiaceae</taxon>
        <taxon>Ralstonia</taxon>
    </lineage>
</organism>
<proteinExistence type="predicted"/>
<reference evidence="3" key="1">
    <citation type="submission" date="2016-06" db="EMBL/GenBank/DDBJ databases">
        <authorList>
            <person name="Xu Y."/>
            <person name="Nagy A."/>
            <person name="Yan X."/>
            <person name="Kim S.W."/>
            <person name="Haley B."/>
            <person name="Liu N.T."/>
            <person name="Nou X."/>
        </authorList>
    </citation>
    <scope>NUCLEOTIDE SEQUENCE [LARGE SCALE GENOMIC DNA]</scope>
    <source>
        <strain evidence="3">ATCC 49129</strain>
        <plasmid evidence="3">pri-1</plasmid>
    </source>
</reference>
<feature type="transmembrane region" description="Helical" evidence="1">
    <location>
        <begin position="56"/>
        <end position="74"/>
    </location>
</feature>
<keyword evidence="1" id="KW-1133">Transmembrane helix</keyword>
<keyword evidence="1" id="KW-0812">Transmembrane</keyword>
<feature type="transmembrane region" description="Helical" evidence="1">
    <location>
        <begin position="27"/>
        <end position="49"/>
    </location>
</feature>